<dbReference type="Proteomes" id="UP000005737">
    <property type="component" value="Unassembled WGS sequence"/>
</dbReference>
<dbReference type="RefSeq" id="WP_002772952.1">
    <property type="nucleotide sequence ID" value="NZ_JH597773.1"/>
</dbReference>
<dbReference type="Pfam" id="PF08239">
    <property type="entry name" value="SH3_3"/>
    <property type="match status" value="1"/>
</dbReference>
<evidence type="ECO:0000313" key="2">
    <source>
        <dbReference type="EMBL" id="EHQ07213.1"/>
    </source>
</evidence>
<reference evidence="2 3" key="1">
    <citation type="submission" date="2011-10" db="EMBL/GenBank/DDBJ databases">
        <title>The Improved High-Quality Draft genome of Leptonema illini DSM 21528.</title>
        <authorList>
            <consortium name="US DOE Joint Genome Institute (JGI-PGF)"/>
            <person name="Lucas S."/>
            <person name="Copeland A."/>
            <person name="Lapidus A."/>
            <person name="Glavina del Rio T."/>
            <person name="Dalin E."/>
            <person name="Tice H."/>
            <person name="Bruce D."/>
            <person name="Goodwin L."/>
            <person name="Pitluck S."/>
            <person name="Peters L."/>
            <person name="Mikhailova N."/>
            <person name="Held B."/>
            <person name="Kyrpides N."/>
            <person name="Mavromatis K."/>
            <person name="Ivanova N."/>
            <person name="Markowitz V."/>
            <person name="Cheng J.-F."/>
            <person name="Hugenholtz P."/>
            <person name="Woyke T."/>
            <person name="Wu D."/>
            <person name="Gronow S."/>
            <person name="Wellnitz S."/>
            <person name="Brambilla E.-M."/>
            <person name="Klenk H.-P."/>
            <person name="Eisen J.A."/>
        </authorList>
    </citation>
    <scope>NUCLEOTIDE SEQUENCE [LARGE SCALE GENOMIC DNA]</scope>
    <source>
        <strain evidence="2 3">DSM 21528</strain>
    </source>
</reference>
<dbReference type="EMBL" id="JH597773">
    <property type="protein sequence ID" value="EHQ07213.1"/>
    <property type="molecule type" value="Genomic_DNA"/>
</dbReference>
<dbReference type="Gene3D" id="2.30.30.40">
    <property type="entry name" value="SH3 Domains"/>
    <property type="match status" value="1"/>
</dbReference>
<proteinExistence type="predicted"/>
<dbReference type="HOGENOM" id="CLU_979334_0_0_12"/>
<dbReference type="InterPro" id="IPR003646">
    <property type="entry name" value="SH3-like_bac-type"/>
</dbReference>
<keyword evidence="3" id="KW-1185">Reference proteome</keyword>
<dbReference type="PROSITE" id="PS51257">
    <property type="entry name" value="PROKAR_LIPOPROTEIN"/>
    <property type="match status" value="1"/>
</dbReference>
<dbReference type="PROSITE" id="PS51781">
    <property type="entry name" value="SH3B"/>
    <property type="match status" value="1"/>
</dbReference>
<evidence type="ECO:0000259" key="1">
    <source>
        <dbReference type="PROSITE" id="PS51781"/>
    </source>
</evidence>
<sequence>MRSWRDRAVFRRSLAGLLFAVSLLPLLFGCRDAERPSSYTWNDNRPQLYFRVVTPSGLNLRSEASVQSGIVTTLPFDTIGRVLDQTSSVEVIQGRRGFWMQTEVKGQKGWIFSGFVITSTNIGDLSPMTLETDPERLPLIEASSLQGSHSVEKLELPGFVVESYALEEDHVAAIPLHLHPSKKASCFYSHAPIGPIQPAVEVRRSANVLYTLVKVPICEPTPEQNALLQKGEELLVEDVRLFSSISLTRLEVTARGFNLIRRQVASVPDEFRAEWDQAELLEEP</sequence>
<feature type="domain" description="SH3b" evidence="1">
    <location>
        <begin position="48"/>
        <end position="120"/>
    </location>
</feature>
<organism evidence="2 3">
    <name type="scientific">Leptonema illini DSM 21528</name>
    <dbReference type="NCBI Taxonomy" id="929563"/>
    <lineage>
        <taxon>Bacteria</taxon>
        <taxon>Pseudomonadati</taxon>
        <taxon>Spirochaetota</taxon>
        <taxon>Spirochaetia</taxon>
        <taxon>Leptospirales</taxon>
        <taxon>Leptospiraceae</taxon>
        <taxon>Leptonema</taxon>
    </lineage>
</organism>
<dbReference type="AlphaFoldDB" id="H2CKB0"/>
<dbReference type="STRING" id="183.GCA_002009735_03851"/>
<evidence type="ECO:0000313" key="3">
    <source>
        <dbReference type="Proteomes" id="UP000005737"/>
    </source>
</evidence>
<protein>
    <submittedName>
        <fullName evidence="2">SH3 type 3 domain protein</fullName>
    </submittedName>
</protein>
<accession>H2CKB0</accession>
<name>H2CKB0_9LEPT</name>
<gene>
    <name evidence="2" type="ORF">Lepil_2540</name>
</gene>